<dbReference type="PANTHER" id="PTHR43024:SF1">
    <property type="entry name" value="UDP-N-ACETYLMURAMOYL-TRIPEPTIDE--D-ALANYL-D-ALANINE LIGASE"/>
    <property type="match status" value="1"/>
</dbReference>
<comment type="similarity">
    <text evidence="10">Belongs to the MurCDEF family. MurF subfamily.</text>
</comment>
<dbReference type="InterPro" id="IPR013221">
    <property type="entry name" value="Mur_ligase_cen"/>
</dbReference>
<evidence type="ECO:0000256" key="11">
    <source>
        <dbReference type="RuleBase" id="RU004136"/>
    </source>
</evidence>
<gene>
    <name evidence="10 15" type="primary">murF</name>
    <name evidence="15" type="ORF">HMPREF9372_2201</name>
</gene>
<dbReference type="PANTHER" id="PTHR43024">
    <property type="entry name" value="UDP-N-ACETYLMURAMOYL-TRIPEPTIDE--D-ALANYL-D-ALANINE LIGASE"/>
    <property type="match status" value="1"/>
</dbReference>
<dbReference type="GO" id="GO:0071555">
    <property type="term" value="P:cell wall organization"/>
    <property type="evidence" value="ECO:0007669"/>
    <property type="project" value="UniProtKB-KW"/>
</dbReference>
<feature type="domain" description="Mur ligase central" evidence="14">
    <location>
        <begin position="114"/>
        <end position="299"/>
    </location>
</feature>
<dbReference type="SUPFAM" id="SSF63418">
    <property type="entry name" value="MurE/MurF N-terminal domain"/>
    <property type="match status" value="1"/>
</dbReference>
<dbReference type="eggNOG" id="COG0770">
    <property type="taxonomic scope" value="Bacteria"/>
</dbReference>
<keyword evidence="2 10" id="KW-0436">Ligase</keyword>
<evidence type="ECO:0000313" key="15">
    <source>
        <dbReference type="EMBL" id="EGQ25104.1"/>
    </source>
</evidence>
<comment type="caution">
    <text evidence="15">The sequence shown here is derived from an EMBL/GenBank/DDBJ whole genome shotgun (WGS) entry which is preliminary data.</text>
</comment>
<comment type="catalytic activity">
    <reaction evidence="10 11">
        <text>D-alanyl-D-alanine + UDP-N-acetyl-alpha-D-muramoyl-L-alanyl-gamma-D-glutamyl-meso-2,6-diaminopimelate + ATP = UDP-N-acetyl-alpha-D-muramoyl-L-alanyl-gamma-D-glutamyl-meso-2,6-diaminopimeloyl-D-alanyl-D-alanine + ADP + phosphate + H(+)</text>
        <dbReference type="Rhea" id="RHEA:28374"/>
        <dbReference type="ChEBI" id="CHEBI:15378"/>
        <dbReference type="ChEBI" id="CHEBI:30616"/>
        <dbReference type="ChEBI" id="CHEBI:43474"/>
        <dbReference type="ChEBI" id="CHEBI:57822"/>
        <dbReference type="ChEBI" id="CHEBI:61386"/>
        <dbReference type="ChEBI" id="CHEBI:83905"/>
        <dbReference type="ChEBI" id="CHEBI:456216"/>
        <dbReference type="EC" id="6.3.2.10"/>
    </reaction>
</comment>
<sequence length="462" mass="50878">MSGGYNVKRNLSTIQRWLKADGQHIAQQLVTGVCIDSRQVQAGDLFIPFRGEQVNGHKFVEGAIEQGAVAALWLKDEPNPPAHLPLLFVEDAELALQQIARSYRQELNCTIIGVTGSNGKTSTKDLLAGVLSPYFKVKKTEGNFNNELGLPLTLLSVEEETEVAILEMGMSGFGEISFLSTLAAPHFAVITNIGEAHMQDLGSREGIAKAKFEIIDGLKKDGLLLYDGDEPLLQNLIASQPAVRSMSFGYERADLTAEQIESTDKGSSFAVRGKLQGQFTIPVYGAHQVKNTLAAILIADELGLTDEQIKNALEQTELTDMRMQPVEGINGSLLINDAYNAAPTSMRAAFRFIKDTSVRRDKWLVLGDMLELGEEEQDYHEGLANDLNELDLQGIALFGRRMKWLADQLTDFPGEIMWTANDVELITDALRPKLTEQTVVLFKGSRGMELERIIQALAEETP</sequence>
<evidence type="ECO:0000256" key="7">
    <source>
        <dbReference type="ARBA" id="ARBA00022984"/>
    </source>
</evidence>
<dbReference type="STRING" id="759851.SAMN04244570_3125"/>
<keyword evidence="7 10" id="KW-0573">Peptidoglycan synthesis</keyword>
<dbReference type="UniPathway" id="UPA00219"/>
<accession>F9DTS0</accession>
<dbReference type="InterPro" id="IPR036565">
    <property type="entry name" value="Mur-like_cat_sf"/>
</dbReference>
<keyword evidence="1 10" id="KW-0963">Cytoplasm</keyword>
<keyword evidence="6 10" id="KW-0133">Cell shape</keyword>
<comment type="pathway">
    <text evidence="10 11">Cell wall biogenesis; peptidoglycan biosynthesis.</text>
</comment>
<evidence type="ECO:0000256" key="10">
    <source>
        <dbReference type="HAMAP-Rule" id="MF_02019"/>
    </source>
</evidence>
<dbReference type="InterPro" id="IPR051046">
    <property type="entry name" value="MurCDEF_CellWall_CoF430Synth"/>
</dbReference>
<dbReference type="Gene3D" id="3.90.190.20">
    <property type="entry name" value="Mur ligase, C-terminal domain"/>
    <property type="match status" value="1"/>
</dbReference>
<proteinExistence type="inferred from homology"/>
<dbReference type="HOGENOM" id="CLU_031507_1_1_9"/>
<evidence type="ECO:0000259" key="13">
    <source>
        <dbReference type="Pfam" id="PF02875"/>
    </source>
</evidence>
<dbReference type="AlphaFoldDB" id="F9DTS0"/>
<dbReference type="EMBL" id="AFPZ01000070">
    <property type="protein sequence ID" value="EGQ25104.1"/>
    <property type="molecule type" value="Genomic_DNA"/>
</dbReference>
<dbReference type="SUPFAM" id="SSF53623">
    <property type="entry name" value="MurD-like peptide ligases, catalytic domain"/>
    <property type="match status" value="1"/>
</dbReference>
<feature type="domain" description="Mur ligase C-terminal" evidence="13">
    <location>
        <begin position="321"/>
        <end position="446"/>
    </location>
</feature>
<dbReference type="GO" id="GO:0008766">
    <property type="term" value="F:UDP-N-acetylmuramoylalanyl-D-glutamyl-2,6-diaminopimelate-D-alanyl-D-alanine ligase activity"/>
    <property type="evidence" value="ECO:0007669"/>
    <property type="project" value="RHEA"/>
</dbReference>
<feature type="domain" description="Mur ligase N-terminal catalytic" evidence="12">
    <location>
        <begin position="30"/>
        <end position="104"/>
    </location>
</feature>
<dbReference type="InterPro" id="IPR004101">
    <property type="entry name" value="Mur_ligase_C"/>
</dbReference>
<keyword evidence="9 10" id="KW-0961">Cell wall biogenesis/degradation</keyword>
<evidence type="ECO:0000256" key="3">
    <source>
        <dbReference type="ARBA" id="ARBA00022618"/>
    </source>
</evidence>
<comment type="function">
    <text evidence="10 11">Involved in cell wall formation. Catalyzes the final step in the synthesis of UDP-N-acetylmuramoyl-pentapeptide, the precursor of murein.</text>
</comment>
<dbReference type="InterPro" id="IPR005863">
    <property type="entry name" value="UDP-N-AcMur_synth"/>
</dbReference>
<evidence type="ECO:0000259" key="12">
    <source>
        <dbReference type="Pfam" id="PF01225"/>
    </source>
</evidence>
<dbReference type="GO" id="GO:0051301">
    <property type="term" value="P:cell division"/>
    <property type="evidence" value="ECO:0007669"/>
    <property type="project" value="UniProtKB-KW"/>
</dbReference>
<protein>
    <recommendedName>
        <fullName evidence="10 11">UDP-N-acetylmuramoyl-tripeptide--D-alanyl-D-alanine ligase</fullName>
        <ecNumber evidence="10 11">6.3.2.10</ecNumber>
    </recommendedName>
    <alternativeName>
        <fullName evidence="10">D-alanyl-D-alanine-adding enzyme</fullName>
    </alternativeName>
</protein>
<dbReference type="HAMAP" id="MF_02019">
    <property type="entry name" value="MurF"/>
    <property type="match status" value="1"/>
</dbReference>
<dbReference type="GO" id="GO:0047480">
    <property type="term" value="F:UDP-N-acetylmuramoyl-tripeptide-D-alanyl-D-alanine ligase activity"/>
    <property type="evidence" value="ECO:0007669"/>
    <property type="project" value="UniProtKB-UniRule"/>
</dbReference>
<evidence type="ECO:0000313" key="16">
    <source>
        <dbReference type="Proteomes" id="UP000005316"/>
    </source>
</evidence>
<dbReference type="InterPro" id="IPR000713">
    <property type="entry name" value="Mur_ligase_N"/>
</dbReference>
<organism evidence="15 16">
    <name type="scientific">Sporosarcina newyorkensis 2681</name>
    <dbReference type="NCBI Taxonomy" id="1027292"/>
    <lineage>
        <taxon>Bacteria</taxon>
        <taxon>Bacillati</taxon>
        <taxon>Bacillota</taxon>
        <taxon>Bacilli</taxon>
        <taxon>Bacillales</taxon>
        <taxon>Caryophanaceae</taxon>
        <taxon>Sporosarcina</taxon>
    </lineage>
</organism>
<dbReference type="GO" id="GO:0005737">
    <property type="term" value="C:cytoplasm"/>
    <property type="evidence" value="ECO:0007669"/>
    <property type="project" value="UniProtKB-SubCell"/>
</dbReference>
<keyword evidence="5 10" id="KW-0067">ATP-binding</keyword>
<dbReference type="Gene3D" id="3.40.1190.10">
    <property type="entry name" value="Mur-like, catalytic domain"/>
    <property type="match status" value="1"/>
</dbReference>
<dbReference type="GO" id="GO:0008360">
    <property type="term" value="P:regulation of cell shape"/>
    <property type="evidence" value="ECO:0007669"/>
    <property type="project" value="UniProtKB-KW"/>
</dbReference>
<evidence type="ECO:0000256" key="5">
    <source>
        <dbReference type="ARBA" id="ARBA00022840"/>
    </source>
</evidence>
<dbReference type="Pfam" id="PF02875">
    <property type="entry name" value="Mur_ligase_C"/>
    <property type="match status" value="1"/>
</dbReference>
<feature type="binding site" evidence="10">
    <location>
        <begin position="116"/>
        <end position="122"/>
    </location>
    <ligand>
        <name>ATP</name>
        <dbReference type="ChEBI" id="CHEBI:30616"/>
    </ligand>
</feature>
<dbReference type="Pfam" id="PF01225">
    <property type="entry name" value="Mur_ligase"/>
    <property type="match status" value="1"/>
</dbReference>
<dbReference type="InterPro" id="IPR035911">
    <property type="entry name" value="MurE/MurF_N"/>
</dbReference>
<dbReference type="GO" id="GO:0005524">
    <property type="term" value="F:ATP binding"/>
    <property type="evidence" value="ECO:0007669"/>
    <property type="project" value="UniProtKB-UniRule"/>
</dbReference>
<name>F9DTS0_9BACL</name>
<evidence type="ECO:0000256" key="4">
    <source>
        <dbReference type="ARBA" id="ARBA00022741"/>
    </source>
</evidence>
<dbReference type="Pfam" id="PF08245">
    <property type="entry name" value="Mur_ligase_M"/>
    <property type="match status" value="1"/>
</dbReference>
<dbReference type="EC" id="6.3.2.10" evidence="10 11"/>
<evidence type="ECO:0000256" key="6">
    <source>
        <dbReference type="ARBA" id="ARBA00022960"/>
    </source>
</evidence>
<dbReference type="Proteomes" id="UP000005316">
    <property type="component" value="Unassembled WGS sequence"/>
</dbReference>
<dbReference type="InterPro" id="IPR036615">
    <property type="entry name" value="Mur_ligase_C_dom_sf"/>
</dbReference>
<keyword evidence="4 10" id="KW-0547">Nucleotide-binding</keyword>
<evidence type="ECO:0000256" key="8">
    <source>
        <dbReference type="ARBA" id="ARBA00023306"/>
    </source>
</evidence>
<dbReference type="NCBIfam" id="TIGR01143">
    <property type="entry name" value="murF"/>
    <property type="match status" value="1"/>
</dbReference>
<keyword evidence="8 10" id="KW-0131">Cell cycle</keyword>
<evidence type="ECO:0000259" key="14">
    <source>
        <dbReference type="Pfam" id="PF08245"/>
    </source>
</evidence>
<evidence type="ECO:0000256" key="2">
    <source>
        <dbReference type="ARBA" id="ARBA00022598"/>
    </source>
</evidence>
<evidence type="ECO:0000256" key="1">
    <source>
        <dbReference type="ARBA" id="ARBA00022490"/>
    </source>
</evidence>
<dbReference type="GO" id="GO:0009252">
    <property type="term" value="P:peptidoglycan biosynthetic process"/>
    <property type="evidence" value="ECO:0007669"/>
    <property type="project" value="UniProtKB-UniRule"/>
</dbReference>
<dbReference type="SUPFAM" id="SSF53244">
    <property type="entry name" value="MurD-like peptide ligases, peptide-binding domain"/>
    <property type="match status" value="1"/>
</dbReference>
<dbReference type="Gene3D" id="3.40.1390.10">
    <property type="entry name" value="MurE/MurF, N-terminal domain"/>
    <property type="match status" value="1"/>
</dbReference>
<evidence type="ECO:0000256" key="9">
    <source>
        <dbReference type="ARBA" id="ARBA00023316"/>
    </source>
</evidence>
<keyword evidence="3 10" id="KW-0132">Cell division</keyword>
<comment type="subcellular location">
    <subcellularLocation>
        <location evidence="10 11">Cytoplasm</location>
    </subcellularLocation>
</comment>
<reference evidence="15 16" key="1">
    <citation type="submission" date="2011-04" db="EMBL/GenBank/DDBJ databases">
        <authorList>
            <person name="Muzny D."/>
            <person name="Qin X."/>
            <person name="Deng J."/>
            <person name="Jiang H."/>
            <person name="Liu Y."/>
            <person name="Qu J."/>
            <person name="Song X.-Z."/>
            <person name="Zhang L."/>
            <person name="Thornton R."/>
            <person name="Coyle M."/>
            <person name="Francisco L."/>
            <person name="Jackson L."/>
            <person name="Javaid M."/>
            <person name="Korchina V."/>
            <person name="Kovar C."/>
            <person name="Mata R."/>
            <person name="Mathew T."/>
            <person name="Ngo R."/>
            <person name="Nguyen L."/>
            <person name="Nguyen N."/>
            <person name="Okwuonu G."/>
            <person name="Ongeri F."/>
            <person name="Pham C."/>
            <person name="Simmons D."/>
            <person name="Wilczek-Boney K."/>
            <person name="Hale W."/>
            <person name="Jakkamsetti A."/>
            <person name="Pham P."/>
            <person name="Ruth R."/>
            <person name="San Lucas F."/>
            <person name="Warren J."/>
            <person name="Zhang J."/>
            <person name="Zhao Z."/>
            <person name="Zhou C."/>
            <person name="Zhu D."/>
            <person name="Lee S."/>
            <person name="Bess C."/>
            <person name="Blankenburg K."/>
            <person name="Forbes L."/>
            <person name="Fu Q."/>
            <person name="Gubbala S."/>
            <person name="Hirani K."/>
            <person name="Jayaseelan J.C."/>
            <person name="Lara F."/>
            <person name="Munidasa M."/>
            <person name="Palculict T."/>
            <person name="Patil S."/>
            <person name="Pu L.-L."/>
            <person name="Saada N."/>
            <person name="Tang L."/>
            <person name="Weissenberger G."/>
            <person name="Zhu Y."/>
            <person name="Hemphill L."/>
            <person name="Shang Y."/>
            <person name="Youmans B."/>
            <person name="Ayvaz T."/>
            <person name="Ross M."/>
            <person name="Santibanez J."/>
            <person name="Aqrawi P."/>
            <person name="Gross S."/>
            <person name="Joshi V."/>
            <person name="Fowler G."/>
            <person name="Nazareth L."/>
            <person name="Reid J."/>
            <person name="Worley K."/>
            <person name="Petrosino J."/>
            <person name="Highlander S."/>
            <person name="Gibbs R."/>
        </authorList>
    </citation>
    <scope>NUCLEOTIDE SEQUENCE [LARGE SCALE GENOMIC DNA]</scope>
    <source>
        <strain evidence="15 16">2681</strain>
    </source>
</reference>